<dbReference type="GO" id="GO:0002430">
    <property type="term" value="P:complement receptor mediated signaling pathway"/>
    <property type="evidence" value="ECO:0000318"/>
    <property type="project" value="GO_Central"/>
</dbReference>
<evidence type="ECO:0000256" key="2">
    <source>
        <dbReference type="ARBA" id="ARBA00022500"/>
    </source>
</evidence>
<feature type="transmembrane region" description="Helical" evidence="13">
    <location>
        <begin position="146"/>
        <end position="168"/>
    </location>
</feature>
<evidence type="ECO:0000256" key="12">
    <source>
        <dbReference type="SAM" id="MobiDB-lite"/>
    </source>
</evidence>
<dbReference type="PROSITE" id="PS50262">
    <property type="entry name" value="G_PROTEIN_RECEP_F1_2"/>
    <property type="match status" value="1"/>
</dbReference>
<dbReference type="OrthoDB" id="10008828at2759"/>
<feature type="transmembrane region" description="Helical" evidence="13">
    <location>
        <begin position="248"/>
        <end position="268"/>
    </location>
</feature>
<keyword evidence="7" id="KW-1015">Disulfide bond</keyword>
<keyword evidence="2" id="KW-0145">Chemotaxis</keyword>
<reference evidence="15" key="2">
    <citation type="submission" date="2025-08" db="UniProtKB">
        <authorList>
            <consortium name="Ensembl"/>
        </authorList>
    </citation>
    <scope>IDENTIFICATION</scope>
</reference>
<dbReference type="GO" id="GO:0004875">
    <property type="term" value="F:complement receptor activity"/>
    <property type="evidence" value="ECO:0000318"/>
    <property type="project" value="GO_Central"/>
</dbReference>
<evidence type="ECO:0000256" key="4">
    <source>
        <dbReference type="ARBA" id="ARBA00022989"/>
    </source>
</evidence>
<dbReference type="InterPro" id="IPR000276">
    <property type="entry name" value="GPCR_Rhodpsn"/>
</dbReference>
<keyword evidence="16" id="KW-1185">Reference proteome</keyword>
<dbReference type="Ensembl" id="ENSLOCT00000022229.1">
    <property type="protein sequence ID" value="ENSLOCP00000022188.1"/>
    <property type="gene ID" value="ENSLOCG00000018087.1"/>
</dbReference>
<evidence type="ECO:0000256" key="13">
    <source>
        <dbReference type="SAM" id="Phobius"/>
    </source>
</evidence>
<feature type="transmembrane region" description="Helical" evidence="13">
    <location>
        <begin position="63"/>
        <end position="85"/>
    </location>
</feature>
<dbReference type="OMA" id="GAWKVCA"/>
<dbReference type="PANTHER" id="PTHR24225">
    <property type="entry name" value="CHEMOTACTIC RECEPTOR"/>
    <property type="match status" value="1"/>
</dbReference>
<feature type="transmembrane region" description="Helical" evidence="13">
    <location>
        <begin position="105"/>
        <end position="126"/>
    </location>
</feature>
<feature type="transmembrane region" description="Helical" evidence="13">
    <location>
        <begin position="288"/>
        <end position="310"/>
    </location>
</feature>
<evidence type="ECO:0000256" key="5">
    <source>
        <dbReference type="ARBA" id="ARBA00023040"/>
    </source>
</evidence>
<evidence type="ECO:0000256" key="1">
    <source>
        <dbReference type="ARBA" id="ARBA00004141"/>
    </source>
</evidence>
<dbReference type="GO" id="GO:0005886">
    <property type="term" value="C:plasma membrane"/>
    <property type="evidence" value="ECO:0000318"/>
    <property type="project" value="GO_Central"/>
</dbReference>
<evidence type="ECO:0000313" key="16">
    <source>
        <dbReference type="Proteomes" id="UP000018468"/>
    </source>
</evidence>
<evidence type="ECO:0000256" key="6">
    <source>
        <dbReference type="ARBA" id="ARBA00023136"/>
    </source>
</evidence>
<reference evidence="16" key="1">
    <citation type="submission" date="2011-12" db="EMBL/GenBank/DDBJ databases">
        <title>The Draft Genome of Lepisosteus oculatus.</title>
        <authorList>
            <consortium name="The Broad Institute Genome Assembly &amp; Analysis Group"/>
            <consortium name="Computational R&amp;D Group"/>
            <consortium name="and Sequencing Platform"/>
            <person name="Di Palma F."/>
            <person name="Alfoldi J."/>
            <person name="Johnson J."/>
            <person name="Berlin A."/>
            <person name="Gnerre S."/>
            <person name="Jaffe D."/>
            <person name="MacCallum I."/>
            <person name="Young S."/>
            <person name="Walker B.J."/>
            <person name="Lander E.S."/>
            <person name="Lindblad-Toh K."/>
        </authorList>
    </citation>
    <scope>NUCLEOTIDE SEQUENCE [LARGE SCALE GENOMIC DNA]</scope>
</reference>
<dbReference type="InParanoid" id="W5NNH9"/>
<dbReference type="GO" id="GO:0006935">
    <property type="term" value="P:chemotaxis"/>
    <property type="evidence" value="ECO:0007669"/>
    <property type="project" value="UniProtKB-KW"/>
</dbReference>
<dbReference type="Pfam" id="PF00001">
    <property type="entry name" value="7tm_1"/>
    <property type="match status" value="1"/>
</dbReference>
<dbReference type="eggNOG" id="ENOG502QTYS">
    <property type="taxonomic scope" value="Eukaryota"/>
</dbReference>
<feature type="transmembrane region" description="Helical" evidence="13">
    <location>
        <begin position="210"/>
        <end position="228"/>
    </location>
</feature>
<feature type="compositionally biased region" description="Gly residues" evidence="12">
    <location>
        <begin position="338"/>
        <end position="347"/>
    </location>
</feature>
<dbReference type="PRINTS" id="PR00526">
    <property type="entry name" value="FMETLEUPHER"/>
</dbReference>
<keyword evidence="3 11" id="KW-0812">Transmembrane</keyword>
<comment type="similarity">
    <text evidence="10">Belongs to the chemokine-like receptor (CMKLR) family.</text>
</comment>
<keyword evidence="4 13" id="KW-1133">Transmembrane helix</keyword>
<evidence type="ECO:0000256" key="8">
    <source>
        <dbReference type="ARBA" id="ARBA00023170"/>
    </source>
</evidence>
<protein>
    <submittedName>
        <fullName evidence="15">Prostaglandin D2 receptor 2</fullName>
    </submittedName>
</protein>
<dbReference type="PRINTS" id="PR00237">
    <property type="entry name" value="GPCRRHODOPSN"/>
</dbReference>
<dbReference type="SUPFAM" id="SSF81321">
    <property type="entry name" value="Family A G protein-coupled receptor-like"/>
    <property type="match status" value="1"/>
</dbReference>
<dbReference type="InterPro" id="IPR017452">
    <property type="entry name" value="GPCR_Rhodpsn_7TM"/>
</dbReference>
<evidence type="ECO:0000256" key="3">
    <source>
        <dbReference type="ARBA" id="ARBA00022692"/>
    </source>
</evidence>
<dbReference type="FunFam" id="1.20.1070.10:FF:000034">
    <property type="entry name" value="G-protein coupled receptor 1"/>
    <property type="match status" value="1"/>
</dbReference>
<keyword evidence="5 11" id="KW-0297">G-protein coupled receptor</keyword>
<dbReference type="GO" id="GO:0007200">
    <property type="term" value="P:phospholipase C-activating G protein-coupled receptor signaling pathway"/>
    <property type="evidence" value="ECO:0000318"/>
    <property type="project" value="GO_Central"/>
</dbReference>
<dbReference type="Gene3D" id="1.20.1070.10">
    <property type="entry name" value="Rhodopsin 7-helix transmembrane proteins"/>
    <property type="match status" value="1"/>
</dbReference>
<dbReference type="GeneID" id="102689441"/>
<dbReference type="AlphaFoldDB" id="W5NNH9"/>
<dbReference type="STRING" id="7918.ENSLOCP00000022188"/>
<dbReference type="GO" id="GO:0006954">
    <property type="term" value="P:inflammatory response"/>
    <property type="evidence" value="ECO:0000318"/>
    <property type="project" value="GO_Central"/>
</dbReference>
<organism evidence="15 16">
    <name type="scientific">Lepisosteus oculatus</name>
    <name type="common">Spotted gar</name>
    <dbReference type="NCBI Taxonomy" id="7918"/>
    <lineage>
        <taxon>Eukaryota</taxon>
        <taxon>Metazoa</taxon>
        <taxon>Chordata</taxon>
        <taxon>Craniata</taxon>
        <taxon>Vertebrata</taxon>
        <taxon>Euteleostomi</taxon>
        <taxon>Actinopterygii</taxon>
        <taxon>Neopterygii</taxon>
        <taxon>Holostei</taxon>
        <taxon>Semionotiformes</taxon>
        <taxon>Lepisosteidae</taxon>
        <taxon>Lepisosteus</taxon>
    </lineage>
</organism>
<evidence type="ECO:0000259" key="14">
    <source>
        <dbReference type="PROSITE" id="PS50262"/>
    </source>
</evidence>
<keyword evidence="6 13" id="KW-0472">Membrane</keyword>
<evidence type="ECO:0000256" key="11">
    <source>
        <dbReference type="RuleBase" id="RU000688"/>
    </source>
</evidence>
<dbReference type="Bgee" id="ENSLOCG00000018087">
    <property type="expression patterns" value="Expressed in mesonephros and 1 other cell type or tissue"/>
</dbReference>
<feature type="transmembrane region" description="Helical" evidence="13">
    <location>
        <begin position="35"/>
        <end position="56"/>
    </location>
</feature>
<dbReference type="Proteomes" id="UP000018468">
    <property type="component" value="Unassembled WGS sequence"/>
</dbReference>
<dbReference type="KEGG" id="loc:102689441"/>
<dbReference type="HOGENOM" id="CLU_009579_8_0_1"/>
<sequence>MSQLSSFNLSEFCPLIREMLNHSRNNDTRVNLPVVAVHGLVSAVGILENALILWVVGFRIRRTVIAVWVLNLALSDFLATLTLPLFTHYLASAHSWDLGQRLCQIQSTIFFVNMFVSGFLLASISLDRCLLVLRPVWCQNHRSVSAAWKVCAAVWAAAVLNSVPYSVFRAVIPRQDGRRLCYHNFALHAAPGPLERTCRLRQDATALSKFLLAFLIPFCVIGGSYALVSVRLRQRERRKGPARLSARFFKLVVAVIVVFLCCWAPYHAMCLLEVMAHRYPALRPKVEIGLPVATTFSFLNCVLNPVLYVFSCPDFCHRIRQSLAAVLEGLLVEDEEGGPWGGSGGGARSSQGQRRNTPHAPLRPPGSLVLSTQVSVCAYSFTHCSGSSSQASCPTSPL</sequence>
<dbReference type="GO" id="GO:0004930">
    <property type="term" value="F:G protein-coupled receptor activity"/>
    <property type="evidence" value="ECO:0000318"/>
    <property type="project" value="GO_Central"/>
</dbReference>
<name>W5NNH9_LEPOC</name>
<feature type="domain" description="G-protein coupled receptors family 1 profile" evidence="14">
    <location>
        <begin position="48"/>
        <end position="308"/>
    </location>
</feature>
<dbReference type="GO" id="GO:0007204">
    <property type="term" value="P:positive regulation of cytosolic calcium ion concentration"/>
    <property type="evidence" value="ECO:0000318"/>
    <property type="project" value="GO_Central"/>
</dbReference>
<evidence type="ECO:0000256" key="7">
    <source>
        <dbReference type="ARBA" id="ARBA00023157"/>
    </source>
</evidence>
<dbReference type="InterPro" id="IPR000826">
    <property type="entry name" value="Formyl_rcpt-rel"/>
</dbReference>
<feature type="region of interest" description="Disordered" evidence="12">
    <location>
        <begin position="337"/>
        <end position="366"/>
    </location>
</feature>
<keyword evidence="9 11" id="KW-0807">Transducer</keyword>
<keyword evidence="8 11" id="KW-0675">Receptor</keyword>
<evidence type="ECO:0000256" key="9">
    <source>
        <dbReference type="ARBA" id="ARBA00023224"/>
    </source>
</evidence>
<dbReference type="PROSITE" id="PS00237">
    <property type="entry name" value="G_PROTEIN_RECEP_F1_1"/>
    <property type="match status" value="1"/>
</dbReference>
<evidence type="ECO:0000313" key="15">
    <source>
        <dbReference type="Ensembl" id="ENSLOCP00000022188.1"/>
    </source>
</evidence>
<comment type="subcellular location">
    <subcellularLocation>
        <location evidence="1">Membrane</location>
        <topology evidence="1">Multi-pass membrane protein</topology>
    </subcellularLocation>
</comment>
<dbReference type="PANTHER" id="PTHR24225:SF50">
    <property type="entry name" value="PROSTAGLANDIN D2 RECEPTOR 2-LIKE"/>
    <property type="match status" value="1"/>
</dbReference>
<proteinExistence type="inferred from homology"/>
<evidence type="ECO:0000256" key="10">
    <source>
        <dbReference type="ARBA" id="ARBA00025736"/>
    </source>
</evidence>
<accession>W5NNH9</accession>
<comment type="similarity">
    <text evidence="11">Belongs to the G-protein coupled receptor 1 family.</text>
</comment>
<reference evidence="15" key="3">
    <citation type="submission" date="2025-09" db="UniProtKB">
        <authorList>
            <consortium name="Ensembl"/>
        </authorList>
    </citation>
    <scope>IDENTIFICATION</scope>
</reference>
<dbReference type="GeneTree" id="ENSGT00940000162009"/>